<dbReference type="Pfam" id="PF23359">
    <property type="entry name" value="Lsr2_DNA-bd"/>
    <property type="match status" value="1"/>
</dbReference>
<evidence type="ECO:0000259" key="4">
    <source>
        <dbReference type="Pfam" id="PF23359"/>
    </source>
</evidence>
<dbReference type="Proteomes" id="UP001206128">
    <property type="component" value="Unassembled WGS sequence"/>
</dbReference>
<dbReference type="GO" id="GO:0016746">
    <property type="term" value="F:acyltransferase activity"/>
    <property type="evidence" value="ECO:0007669"/>
    <property type="project" value="InterPro"/>
</dbReference>
<keyword evidence="6" id="KW-1185">Reference proteome</keyword>
<dbReference type="InterPro" id="IPR024412">
    <property type="entry name" value="Lsr2_dim_dom"/>
</dbReference>
<dbReference type="Gene3D" id="3.30.60.230">
    <property type="entry name" value="Lsr2, dimerization domain"/>
    <property type="match status" value="1"/>
</dbReference>
<feature type="domain" description="Lsr2 dimerization" evidence="3">
    <location>
        <begin position="1"/>
        <end position="58"/>
    </location>
</feature>
<dbReference type="RefSeq" id="WP_253772281.1">
    <property type="nucleotide sequence ID" value="NZ_JAMTCK010000007.1"/>
</dbReference>
<accession>A0AAE3GHV4</accession>
<feature type="domain" description="Lsr2 DNA-binding" evidence="4">
    <location>
        <begin position="80"/>
        <end position="115"/>
    </location>
</feature>
<feature type="region of interest" description="Disordered" evidence="2">
    <location>
        <begin position="57"/>
        <end position="83"/>
    </location>
</feature>
<name>A0AAE3GHV4_9PSEU</name>
<evidence type="ECO:0000313" key="6">
    <source>
        <dbReference type="Proteomes" id="UP001206128"/>
    </source>
</evidence>
<dbReference type="AlphaFoldDB" id="A0AAE3GHV4"/>
<dbReference type="EMBL" id="JAMTCK010000007">
    <property type="protein sequence ID" value="MCP2166423.1"/>
    <property type="molecule type" value="Genomic_DNA"/>
</dbReference>
<dbReference type="InterPro" id="IPR042261">
    <property type="entry name" value="Lsr2-like_dimerization"/>
</dbReference>
<comment type="caution">
    <text evidence="5">The sequence shown here is derived from an EMBL/GenBank/DDBJ whole genome shotgun (WGS) entry which is preliminary data.</text>
</comment>
<reference evidence="5" key="1">
    <citation type="submission" date="2022-06" db="EMBL/GenBank/DDBJ databases">
        <title>Genomic Encyclopedia of Archaeal and Bacterial Type Strains, Phase II (KMG-II): from individual species to whole genera.</title>
        <authorList>
            <person name="Goeker M."/>
        </authorList>
    </citation>
    <scope>NUCLEOTIDE SEQUENCE</scope>
    <source>
        <strain evidence="5">DSM 43935</strain>
    </source>
</reference>
<gene>
    <name evidence="5" type="ORF">LX83_003291</name>
</gene>
<dbReference type="InterPro" id="IPR055370">
    <property type="entry name" value="Lsr2_DNA-bd"/>
</dbReference>
<sequence length="118" mass="12932">MAQQTVVELIDDLDGGQAEETVGFAIDGVEYSIDLSRENAEKLRGILSEYVDHARRVGGRKQQRKAAKTPVKASGNGSGDKAYNQAVRDWARSQGHAISDRGRIPQNLMMQFKEANAS</sequence>
<evidence type="ECO:0000313" key="5">
    <source>
        <dbReference type="EMBL" id="MCP2166423.1"/>
    </source>
</evidence>
<dbReference type="Gene3D" id="4.10.320.10">
    <property type="entry name" value="E3-binding domain"/>
    <property type="match status" value="1"/>
</dbReference>
<dbReference type="GO" id="GO:0003677">
    <property type="term" value="F:DNA binding"/>
    <property type="evidence" value="ECO:0007669"/>
    <property type="project" value="UniProtKB-KW"/>
</dbReference>
<organism evidence="5 6">
    <name type="scientific">Goodfellowiella coeruleoviolacea</name>
    <dbReference type="NCBI Taxonomy" id="334858"/>
    <lineage>
        <taxon>Bacteria</taxon>
        <taxon>Bacillati</taxon>
        <taxon>Actinomycetota</taxon>
        <taxon>Actinomycetes</taxon>
        <taxon>Pseudonocardiales</taxon>
        <taxon>Pseudonocardiaceae</taxon>
        <taxon>Goodfellowiella</taxon>
    </lineage>
</organism>
<evidence type="ECO:0000259" key="3">
    <source>
        <dbReference type="Pfam" id="PF11774"/>
    </source>
</evidence>
<evidence type="ECO:0000256" key="1">
    <source>
        <dbReference type="ARBA" id="ARBA00023125"/>
    </source>
</evidence>
<protein>
    <submittedName>
        <fullName evidence="5">Lsr2 protein</fullName>
    </submittedName>
</protein>
<feature type="compositionally biased region" description="Basic residues" evidence="2">
    <location>
        <begin position="57"/>
        <end position="67"/>
    </location>
</feature>
<evidence type="ECO:0000256" key="2">
    <source>
        <dbReference type="SAM" id="MobiDB-lite"/>
    </source>
</evidence>
<dbReference type="InterPro" id="IPR036625">
    <property type="entry name" value="E3-bd_dom_sf"/>
</dbReference>
<proteinExistence type="predicted"/>
<keyword evidence="1" id="KW-0238">DNA-binding</keyword>
<dbReference type="Pfam" id="PF11774">
    <property type="entry name" value="Lsr2"/>
    <property type="match status" value="1"/>
</dbReference>